<reference evidence="6 7" key="1">
    <citation type="journal article" date="2016" name="Nat. Commun.">
        <title>Thousands of microbial genomes shed light on interconnected biogeochemical processes in an aquifer system.</title>
        <authorList>
            <person name="Anantharaman K."/>
            <person name="Brown C.T."/>
            <person name="Hug L.A."/>
            <person name="Sharon I."/>
            <person name="Castelle C.J."/>
            <person name="Probst A.J."/>
            <person name="Thomas B.C."/>
            <person name="Singh A."/>
            <person name="Wilkins M.J."/>
            <person name="Karaoz U."/>
            <person name="Brodie E.L."/>
            <person name="Williams K.H."/>
            <person name="Hubbard S.S."/>
            <person name="Banfield J.F."/>
        </authorList>
    </citation>
    <scope>NUCLEOTIDE SEQUENCE [LARGE SCALE GENOMIC DNA]</scope>
</reference>
<evidence type="ECO:0000256" key="1">
    <source>
        <dbReference type="ARBA" id="ARBA00022737"/>
    </source>
</evidence>
<sequence>MCPKRFLLFGLIASFFSSLAFAADSDLPAYERTTPSSIPNTTQVYLYAPRDIVFDSDGNIFISDASNHRLVKITSDQTITTFGSQGATHGKFNFPHGLFLDSSDKLYVVDTTNKRVEKYSSSLVYEMTFGSAGTGDGQFSSPGDVVVDSAGYVYVTDIVLNRVMKFEPDGDYSAKWGTTGSGNGQFSSPGRMAIDSDDKIYVSDYSNSRVQRFTSSGVHELSIGSYGTGDGELVYSLGVAVDEDDNIYISEGGARVQKFNSSGVYQSKWGTLGNSNGDHESAYSIVLNGGYLYMVDNTINRVTKFTLAGGFVYKWGLMGGENGEFYNPAGACLDGNDTLYVSDGETHRVQKFDGAGNFISTWGSEGSGDGQFSYPQGCFFYDNKIFVTDMSNDRVQVFDTSGNYLSQWGSSGAGNGQFNGPIGIVVSPTGRVYVSDSNNNRVQEFTTAGVYVNKFGESGSGDGQLDTPYNLGMDGYGHIYVADTYNNRIQKFTAGGVYISQWDHSGGMDEPQDVDVYGSYVYVTDTYNHMIKKFTLSGTYLAGWGALGSSTSQFNYPYATAITSSGNIYVVDTFNNRILYYEYPAVSGGDDDEEDEDDEDDNFSKGKLVINSSDGTIDGSSATTTKSPYIRLYLRASGDVAKVEQMKISTKSDLSEASWESYRTTKDYKLPDVLAGYTVYVRFKDTKGNVSDKISRGINYTGDSVPALVIVPELPRIEVEVTEPPVEIFPKGDVQQPKPHIGKPMGNILALSAEKLVGFFTSLGVGISTAALSVSPLLFTGLLSSLSTIPYINPWALPSLISGFFRKKDHPWGVVYDSKNKQPLDPVVLTLTSAAGKVIQTVTDMYGRYQFLVEPGTYTISARKTSYLFPSAKITSQLVEPVYSDILTATEVVVPTSGKLDLNIPMDALASNWNQLEKIRRGIGGTNPVFAFVTTIAYYAGLVWSIVVITKSPTPTNIFISIIFLLLFIYRTLEAYVKSWGVIKNHAGKFVPGCIVRLVNSVAPEFRGQVSVADYKGRYNFLVEKGNYQIRVDSQPALGVIKSFISSTIPIKKAFGRIGRDLKL</sequence>
<feature type="transmembrane region" description="Helical" evidence="4">
    <location>
        <begin position="929"/>
        <end position="950"/>
    </location>
</feature>
<dbReference type="SUPFAM" id="SSF49464">
    <property type="entry name" value="Carboxypeptidase regulatory domain-like"/>
    <property type="match status" value="1"/>
</dbReference>
<feature type="repeat" description="NHL" evidence="2">
    <location>
        <begin position="405"/>
        <end position="448"/>
    </location>
</feature>
<evidence type="ECO:0000256" key="2">
    <source>
        <dbReference type="PROSITE-ProRule" id="PRU00504"/>
    </source>
</evidence>
<keyword evidence="4" id="KW-0812">Transmembrane</keyword>
<dbReference type="SUPFAM" id="SSF101898">
    <property type="entry name" value="NHL repeat"/>
    <property type="match status" value="2"/>
</dbReference>
<protein>
    <recommendedName>
        <fullName evidence="8">SMP-30/Gluconolactonase/LRE-like region domain-containing protein</fullName>
    </recommendedName>
</protein>
<feature type="region of interest" description="Disordered" evidence="3">
    <location>
        <begin position="587"/>
        <end position="607"/>
    </location>
</feature>
<evidence type="ECO:0000256" key="4">
    <source>
        <dbReference type="SAM" id="Phobius"/>
    </source>
</evidence>
<keyword evidence="5" id="KW-0732">Signal</keyword>
<feature type="repeat" description="NHL" evidence="2">
    <location>
        <begin position="363"/>
        <end position="401"/>
    </location>
</feature>
<feature type="signal peptide" evidence="5">
    <location>
        <begin position="1"/>
        <end position="22"/>
    </location>
</feature>
<feature type="transmembrane region" description="Helical" evidence="4">
    <location>
        <begin position="756"/>
        <end position="779"/>
    </location>
</feature>
<name>A0A1F4W379_UNCKA</name>
<keyword evidence="4" id="KW-0472">Membrane</keyword>
<evidence type="ECO:0008006" key="8">
    <source>
        <dbReference type="Google" id="ProtNLM"/>
    </source>
</evidence>
<organism evidence="6 7">
    <name type="scientific">candidate division WWE3 bacterium RIFOXYA2_FULL_46_9</name>
    <dbReference type="NCBI Taxonomy" id="1802636"/>
    <lineage>
        <taxon>Bacteria</taxon>
        <taxon>Katanobacteria</taxon>
    </lineage>
</organism>
<evidence type="ECO:0000256" key="3">
    <source>
        <dbReference type="SAM" id="MobiDB-lite"/>
    </source>
</evidence>
<dbReference type="CDD" id="cd05819">
    <property type="entry name" value="NHL"/>
    <property type="match status" value="1"/>
</dbReference>
<dbReference type="Proteomes" id="UP000176614">
    <property type="component" value="Unassembled WGS sequence"/>
</dbReference>
<dbReference type="PANTHER" id="PTHR24104">
    <property type="entry name" value="E3 UBIQUITIN-PROTEIN LIGASE NHLRC1-RELATED"/>
    <property type="match status" value="1"/>
</dbReference>
<feature type="chain" id="PRO_5009515058" description="SMP-30/Gluconolactonase/LRE-like region domain-containing protein" evidence="5">
    <location>
        <begin position="23"/>
        <end position="1064"/>
    </location>
</feature>
<dbReference type="Gene3D" id="2.60.40.1120">
    <property type="entry name" value="Carboxypeptidase-like, regulatory domain"/>
    <property type="match status" value="1"/>
</dbReference>
<evidence type="ECO:0000313" key="7">
    <source>
        <dbReference type="Proteomes" id="UP000176614"/>
    </source>
</evidence>
<feature type="repeat" description="NHL" evidence="2">
    <location>
        <begin position="46"/>
        <end position="76"/>
    </location>
</feature>
<gene>
    <name evidence="6" type="ORF">A2264_05190</name>
</gene>
<feature type="repeat" description="NHL" evidence="2">
    <location>
        <begin position="220"/>
        <end position="262"/>
    </location>
</feature>
<feature type="repeat" description="NHL" evidence="2">
    <location>
        <begin position="452"/>
        <end position="495"/>
    </location>
</feature>
<dbReference type="Gene3D" id="2.120.10.30">
    <property type="entry name" value="TolB, C-terminal domain"/>
    <property type="match status" value="5"/>
</dbReference>
<feature type="repeat" description="NHL" evidence="2">
    <location>
        <begin position="319"/>
        <end position="355"/>
    </location>
</feature>
<feature type="repeat" description="NHL" evidence="2">
    <location>
        <begin position="177"/>
        <end position="216"/>
    </location>
</feature>
<feature type="repeat" description="NHL" evidence="2">
    <location>
        <begin position="79"/>
        <end position="122"/>
    </location>
</feature>
<dbReference type="InterPro" id="IPR011042">
    <property type="entry name" value="6-blade_b-propeller_TolB-like"/>
</dbReference>
<dbReference type="Pfam" id="PF01436">
    <property type="entry name" value="NHL"/>
    <property type="match status" value="5"/>
</dbReference>
<dbReference type="InterPro" id="IPR008969">
    <property type="entry name" value="CarboxyPept-like_regulatory"/>
</dbReference>
<dbReference type="InterPro" id="IPR050952">
    <property type="entry name" value="TRIM-NHL_E3_ligases"/>
</dbReference>
<dbReference type="AlphaFoldDB" id="A0A1F4W379"/>
<proteinExistence type="predicted"/>
<dbReference type="PROSITE" id="PS51125">
    <property type="entry name" value="NHL"/>
    <property type="match status" value="9"/>
</dbReference>
<comment type="caution">
    <text evidence="6">The sequence shown here is derived from an EMBL/GenBank/DDBJ whole genome shotgun (WGS) entry which is preliminary data.</text>
</comment>
<keyword evidence="4" id="KW-1133">Transmembrane helix</keyword>
<keyword evidence="1" id="KW-0677">Repeat</keyword>
<dbReference type="EMBL" id="MEVT01000004">
    <property type="protein sequence ID" value="OGC63738.1"/>
    <property type="molecule type" value="Genomic_DNA"/>
</dbReference>
<evidence type="ECO:0000313" key="6">
    <source>
        <dbReference type="EMBL" id="OGC63738.1"/>
    </source>
</evidence>
<feature type="compositionally biased region" description="Acidic residues" evidence="3">
    <location>
        <begin position="589"/>
        <end position="601"/>
    </location>
</feature>
<dbReference type="PANTHER" id="PTHR24104:SF25">
    <property type="entry name" value="PROTEIN LIN-41"/>
    <property type="match status" value="1"/>
</dbReference>
<feature type="transmembrane region" description="Helical" evidence="4">
    <location>
        <begin position="956"/>
        <end position="973"/>
    </location>
</feature>
<dbReference type="InterPro" id="IPR001258">
    <property type="entry name" value="NHL_repeat"/>
</dbReference>
<feature type="repeat" description="NHL" evidence="2">
    <location>
        <begin position="126"/>
        <end position="169"/>
    </location>
</feature>
<accession>A0A1F4W379</accession>
<dbReference type="GO" id="GO:0008270">
    <property type="term" value="F:zinc ion binding"/>
    <property type="evidence" value="ECO:0007669"/>
    <property type="project" value="UniProtKB-KW"/>
</dbReference>
<evidence type="ECO:0000256" key="5">
    <source>
        <dbReference type="SAM" id="SignalP"/>
    </source>
</evidence>